<dbReference type="PANTHER" id="PTHR22600">
    <property type="entry name" value="BETA-HEXOSAMINIDASE"/>
    <property type="match status" value="1"/>
</dbReference>
<proteinExistence type="inferred from homology"/>
<dbReference type="GO" id="GO:0016020">
    <property type="term" value="C:membrane"/>
    <property type="evidence" value="ECO:0007669"/>
    <property type="project" value="TreeGrafter"/>
</dbReference>
<evidence type="ECO:0000256" key="6">
    <source>
        <dbReference type="PIRSR" id="PIRSR625705-1"/>
    </source>
</evidence>
<name>A0A1M5EAI0_SALEC</name>
<evidence type="ECO:0000313" key="9">
    <source>
        <dbReference type="EMBL" id="SHF76207.1"/>
    </source>
</evidence>
<dbReference type="Proteomes" id="UP000183945">
    <property type="component" value="Unassembled WGS sequence"/>
</dbReference>
<dbReference type="SUPFAM" id="SSF51445">
    <property type="entry name" value="(Trans)glycosidases"/>
    <property type="match status" value="1"/>
</dbReference>
<evidence type="ECO:0000259" key="8">
    <source>
        <dbReference type="Pfam" id="PF02838"/>
    </source>
</evidence>
<dbReference type="OrthoDB" id="9763537at2"/>
<dbReference type="InterPro" id="IPR015883">
    <property type="entry name" value="Glyco_hydro_20_cat"/>
</dbReference>
<evidence type="ECO:0000256" key="2">
    <source>
        <dbReference type="ARBA" id="ARBA00006285"/>
    </source>
</evidence>
<dbReference type="GO" id="GO:0030203">
    <property type="term" value="P:glycosaminoglycan metabolic process"/>
    <property type="evidence" value="ECO:0007669"/>
    <property type="project" value="TreeGrafter"/>
</dbReference>
<evidence type="ECO:0000256" key="5">
    <source>
        <dbReference type="ARBA" id="ARBA00023295"/>
    </source>
</evidence>
<dbReference type="STRING" id="1073325.SAMN05444483_102295"/>
<evidence type="ECO:0000256" key="3">
    <source>
        <dbReference type="ARBA" id="ARBA00012663"/>
    </source>
</evidence>
<evidence type="ECO:0000256" key="1">
    <source>
        <dbReference type="ARBA" id="ARBA00001231"/>
    </source>
</evidence>
<dbReference type="Pfam" id="PF00728">
    <property type="entry name" value="Glyco_hydro_20"/>
    <property type="match status" value="1"/>
</dbReference>
<dbReference type="InterPro" id="IPR017853">
    <property type="entry name" value="GH"/>
</dbReference>
<protein>
    <recommendedName>
        <fullName evidence="3">beta-N-acetylhexosaminidase</fullName>
        <ecNumber evidence="3">3.2.1.52</ecNumber>
    </recommendedName>
</protein>
<feature type="domain" description="Glycoside hydrolase family 20 catalytic" evidence="7">
    <location>
        <begin position="152"/>
        <end position="502"/>
    </location>
</feature>
<evidence type="ECO:0000313" key="10">
    <source>
        <dbReference type="Proteomes" id="UP000183945"/>
    </source>
</evidence>
<dbReference type="InterPro" id="IPR025705">
    <property type="entry name" value="Beta_hexosaminidase_sua/sub"/>
</dbReference>
<dbReference type="InterPro" id="IPR029018">
    <property type="entry name" value="Hex-like_dom2"/>
</dbReference>
<keyword evidence="10" id="KW-1185">Reference proteome</keyword>
<dbReference type="AlphaFoldDB" id="A0A1M5EAI0"/>
<sequence>MKSKALFGTLLSLFFFAFKPAPKHEYQIIPEPQDITYAKGSVSLGRSVKVVFPEELKNEFQLLENFLDSDFQINLKKVNSWNKADIILEINSSKEAKEIESYTLKVDEEKIKISSGSSAGILNGIQTLRQIIKEEGNGFLIQRGTIKDNPAFSWRAFMLDEARHFKGKEVVKQLLDEMSFLKMNTFHWHLTDDQGWRIEIKKYPKLTEIGARRDSTEINHFHSNVFDGKPHSGYYTQDEIREIVDYATKRHIQIVPEIEMPGHSSAAIAAYPWLGVTGENIDVPTKFGVHYDVYDVTKPKVLEFFNDIFDEVIALFPSPVIHIGGDEIRYDQWKSSESIQEYMVENNLETPAELQVFFTNNISSMLKEKNKRMMGWNEIKGDKLHDYQSDSDTKQLGQSLAEETIIQFWKGDPQLMTKSLKEGYEIVNSYHVYTYLDYSYKSIPLSKAYSFNPIPDGLKKEDEKKVLGLGCQMWGEFIPTVEDMQRKVFPRIAAYAEVGWSGRDKKDYERFKAALPNLLKRWKNKGIIYGEIADKL</sequence>
<dbReference type="SUPFAM" id="SSF55545">
    <property type="entry name" value="beta-N-acetylhexosaminidase-like domain"/>
    <property type="match status" value="1"/>
</dbReference>
<dbReference type="CDD" id="cd06563">
    <property type="entry name" value="GH20_chitobiase-like"/>
    <property type="match status" value="1"/>
</dbReference>
<dbReference type="PANTHER" id="PTHR22600:SF57">
    <property type="entry name" value="BETA-N-ACETYLHEXOSAMINIDASE"/>
    <property type="match status" value="1"/>
</dbReference>
<organism evidence="9 10">
    <name type="scientific">Salegentibacter echinorum</name>
    <dbReference type="NCBI Taxonomy" id="1073325"/>
    <lineage>
        <taxon>Bacteria</taxon>
        <taxon>Pseudomonadati</taxon>
        <taxon>Bacteroidota</taxon>
        <taxon>Flavobacteriia</taxon>
        <taxon>Flavobacteriales</taxon>
        <taxon>Flavobacteriaceae</taxon>
        <taxon>Salegentibacter</taxon>
    </lineage>
</organism>
<feature type="active site" description="Proton donor" evidence="6">
    <location>
        <position position="327"/>
    </location>
</feature>
<dbReference type="EC" id="3.2.1.52" evidence="3"/>
<dbReference type="RefSeq" id="WP_072877420.1">
    <property type="nucleotide sequence ID" value="NZ_FQVT01000002.1"/>
</dbReference>
<evidence type="ECO:0000256" key="4">
    <source>
        <dbReference type="ARBA" id="ARBA00022801"/>
    </source>
</evidence>
<gene>
    <name evidence="9" type="ORF">SAMN05444483_102295</name>
</gene>
<dbReference type="GO" id="GO:0004563">
    <property type="term" value="F:beta-N-acetylhexosaminidase activity"/>
    <property type="evidence" value="ECO:0007669"/>
    <property type="project" value="UniProtKB-EC"/>
</dbReference>
<dbReference type="GO" id="GO:0005975">
    <property type="term" value="P:carbohydrate metabolic process"/>
    <property type="evidence" value="ECO:0007669"/>
    <property type="project" value="InterPro"/>
</dbReference>
<dbReference type="PRINTS" id="PR00738">
    <property type="entry name" value="GLHYDRLASE20"/>
</dbReference>
<dbReference type="Pfam" id="PF02838">
    <property type="entry name" value="Glyco_hydro_20b"/>
    <property type="match status" value="1"/>
</dbReference>
<reference evidence="10" key="1">
    <citation type="submission" date="2016-11" db="EMBL/GenBank/DDBJ databases">
        <authorList>
            <person name="Varghese N."/>
            <person name="Submissions S."/>
        </authorList>
    </citation>
    <scope>NUCLEOTIDE SEQUENCE [LARGE SCALE GENOMIC DNA]</scope>
    <source>
        <strain evidence="10">DSM 24579</strain>
    </source>
</reference>
<keyword evidence="5" id="KW-0326">Glycosidase</keyword>
<evidence type="ECO:0000259" key="7">
    <source>
        <dbReference type="Pfam" id="PF00728"/>
    </source>
</evidence>
<dbReference type="EMBL" id="FQVT01000002">
    <property type="protein sequence ID" value="SHF76207.1"/>
    <property type="molecule type" value="Genomic_DNA"/>
</dbReference>
<comment type="similarity">
    <text evidence="2">Belongs to the glycosyl hydrolase 20 family.</text>
</comment>
<accession>A0A1M5EAI0</accession>
<dbReference type="Gene3D" id="3.30.379.10">
    <property type="entry name" value="Chitobiase/beta-hexosaminidase domain 2-like"/>
    <property type="match status" value="1"/>
</dbReference>
<comment type="catalytic activity">
    <reaction evidence="1">
        <text>Hydrolysis of terminal non-reducing N-acetyl-D-hexosamine residues in N-acetyl-beta-D-hexosaminides.</text>
        <dbReference type="EC" id="3.2.1.52"/>
    </reaction>
</comment>
<dbReference type="InterPro" id="IPR015882">
    <property type="entry name" value="HEX_bac_N"/>
</dbReference>
<feature type="domain" description="Beta-hexosaminidase bacterial type N-terminal" evidence="8">
    <location>
        <begin position="26"/>
        <end position="148"/>
    </location>
</feature>
<keyword evidence="4" id="KW-0378">Hydrolase</keyword>
<dbReference type="Gene3D" id="3.20.20.80">
    <property type="entry name" value="Glycosidases"/>
    <property type="match status" value="1"/>
</dbReference>
<dbReference type="PIRSF" id="PIRSF001093">
    <property type="entry name" value="B-hxosamndse_ab_euk"/>
    <property type="match status" value="1"/>
</dbReference>